<feature type="compositionally biased region" description="Polar residues" evidence="1">
    <location>
        <begin position="137"/>
        <end position="156"/>
    </location>
</feature>
<keyword evidence="2" id="KW-1133">Transmembrane helix</keyword>
<keyword evidence="4" id="KW-1185">Reference proteome</keyword>
<accession>A0A1A9QE06</accession>
<dbReference type="STRING" id="432608.A6V39_00290"/>
<feature type="transmembrane region" description="Helical" evidence="2">
    <location>
        <begin position="6"/>
        <end position="26"/>
    </location>
</feature>
<dbReference type="RefSeq" id="WP_187149721.1">
    <property type="nucleotide sequence ID" value="NZ_LWUJ01000010.1"/>
</dbReference>
<sequence>MNTKAILISVAGVSTLSGIGVIGFWLSSPTNIGESLTYEGKTLLDVKGTKNEAEWKILLAKHKENTTPPPEDQITKLTISYIGDNENTGIAKLKSKCEELFKEPISNNDSEFKTKKDNALSWCTLESPILKKEKNKPNTSAVPQPNSPSALGTPQRTDVGAGGAGVGSSQPSENH</sequence>
<evidence type="ECO:0000256" key="2">
    <source>
        <dbReference type="SAM" id="Phobius"/>
    </source>
</evidence>
<gene>
    <name evidence="3" type="ORF">A6V39_00290</name>
</gene>
<dbReference type="Proteomes" id="UP000077623">
    <property type="component" value="Unassembled WGS sequence"/>
</dbReference>
<keyword evidence="2" id="KW-0472">Membrane</keyword>
<proteinExistence type="predicted"/>
<evidence type="ECO:0000313" key="4">
    <source>
        <dbReference type="Proteomes" id="UP000077623"/>
    </source>
</evidence>
<dbReference type="EMBL" id="LWUJ01000010">
    <property type="protein sequence ID" value="OAL10488.1"/>
    <property type="molecule type" value="Genomic_DNA"/>
</dbReference>
<protein>
    <submittedName>
        <fullName evidence="3">Uncharacterized protein</fullName>
    </submittedName>
</protein>
<reference evidence="4" key="1">
    <citation type="submission" date="2016-04" db="EMBL/GenBank/DDBJ databases">
        <authorList>
            <person name="Quiroz-Castaneda R.E."/>
            <person name="Martinez-Ocampo F."/>
        </authorList>
    </citation>
    <scope>NUCLEOTIDE SEQUENCE [LARGE SCALE GENOMIC DNA]</scope>
    <source>
        <strain evidence="4">INIFAP01</strain>
    </source>
</reference>
<keyword evidence="2" id="KW-0812">Transmembrane</keyword>
<comment type="caution">
    <text evidence="3">The sequence shown here is derived from an EMBL/GenBank/DDBJ whole genome shotgun (WGS) entry which is preliminary data.</text>
</comment>
<evidence type="ECO:0000313" key="3">
    <source>
        <dbReference type="EMBL" id="OAL10488.1"/>
    </source>
</evidence>
<feature type="region of interest" description="Disordered" evidence="1">
    <location>
        <begin position="127"/>
        <end position="175"/>
    </location>
</feature>
<name>A0A1A9QE06_9MOLU</name>
<dbReference type="AlphaFoldDB" id="A0A1A9QE06"/>
<evidence type="ECO:0000256" key="1">
    <source>
        <dbReference type="SAM" id="MobiDB-lite"/>
    </source>
</evidence>
<organism evidence="3 4">
    <name type="scientific">Candidatus Mycoplasma haematobovis</name>
    <dbReference type="NCBI Taxonomy" id="432608"/>
    <lineage>
        <taxon>Bacteria</taxon>
        <taxon>Bacillati</taxon>
        <taxon>Mycoplasmatota</taxon>
        <taxon>Mollicutes</taxon>
        <taxon>Mycoplasmataceae</taxon>
        <taxon>Mycoplasma</taxon>
    </lineage>
</organism>